<evidence type="ECO:0000313" key="2">
    <source>
        <dbReference type="Proteomes" id="UP001596505"/>
    </source>
</evidence>
<sequence>MTINEELLDIKEKLKYTMEHPYLDKYSVRPYIDEDKLLAFYLLLKENGSYKKVYDYVIVMMLVQIALDTHDHVTNEPLKNQSQNKSRQLTVLGGDYYSALYYFILTNIPDLQMTKQIAKAIQEINEYKMAFFSNDHVQWTTLFQQLGRIESVLVTKIASYLGFSGWTKIIFDYFLLKRLSLEKNKSNSNHNHTFSFFHHLDIVNKNPDIRKVTKQKIDYYFKELKLNLEQTLKEQPLFNTFFKNCSLKLVFESEDHFLFDHRLAEEG</sequence>
<name>A0ABW2PQ71_9BACL</name>
<gene>
    <name evidence="1" type="ORF">ACFQRG_00865</name>
</gene>
<keyword evidence="2" id="KW-1185">Reference proteome</keyword>
<evidence type="ECO:0000313" key="1">
    <source>
        <dbReference type="EMBL" id="MFC7391563.1"/>
    </source>
</evidence>
<accession>A0ABW2PQ71</accession>
<dbReference type="EMBL" id="JBHTCO010000001">
    <property type="protein sequence ID" value="MFC7391563.1"/>
    <property type="molecule type" value="Genomic_DNA"/>
</dbReference>
<comment type="caution">
    <text evidence="1">The sequence shown here is derived from an EMBL/GenBank/DDBJ whole genome shotgun (WGS) entry which is preliminary data.</text>
</comment>
<dbReference type="Pfam" id="PF07307">
    <property type="entry name" value="HEPPP_synt_1"/>
    <property type="match status" value="1"/>
</dbReference>
<organism evidence="1 2">
    <name type="scientific">Scopulibacillus cellulosilyticus</name>
    <dbReference type="NCBI Taxonomy" id="2665665"/>
    <lineage>
        <taxon>Bacteria</taxon>
        <taxon>Bacillati</taxon>
        <taxon>Bacillota</taxon>
        <taxon>Bacilli</taxon>
        <taxon>Bacillales</taxon>
        <taxon>Sporolactobacillaceae</taxon>
        <taxon>Scopulibacillus</taxon>
    </lineage>
</organism>
<dbReference type="InterPro" id="IPR009920">
    <property type="entry name" value="HEPPP_synth_su1"/>
</dbReference>
<protein>
    <submittedName>
        <fullName evidence="1">Heptaprenyl diphosphate synthase component 1</fullName>
    </submittedName>
</protein>
<reference evidence="2" key="1">
    <citation type="journal article" date="2019" name="Int. J. Syst. Evol. Microbiol.">
        <title>The Global Catalogue of Microorganisms (GCM) 10K type strain sequencing project: providing services to taxonomists for standard genome sequencing and annotation.</title>
        <authorList>
            <consortium name="The Broad Institute Genomics Platform"/>
            <consortium name="The Broad Institute Genome Sequencing Center for Infectious Disease"/>
            <person name="Wu L."/>
            <person name="Ma J."/>
        </authorList>
    </citation>
    <scope>NUCLEOTIDE SEQUENCE [LARGE SCALE GENOMIC DNA]</scope>
    <source>
        <strain evidence="2">CGMCC 1.16305</strain>
    </source>
</reference>
<dbReference type="Proteomes" id="UP001596505">
    <property type="component" value="Unassembled WGS sequence"/>
</dbReference>
<dbReference type="RefSeq" id="WP_380962686.1">
    <property type="nucleotide sequence ID" value="NZ_JBHTCO010000001.1"/>
</dbReference>
<proteinExistence type="predicted"/>
<dbReference type="Gene3D" id="1.20.120.1450">
    <property type="match status" value="1"/>
</dbReference>